<dbReference type="EMBL" id="FORU01000001">
    <property type="protein sequence ID" value="SFI77285.1"/>
    <property type="molecule type" value="Genomic_DNA"/>
</dbReference>
<keyword evidence="2" id="KW-1185">Reference proteome</keyword>
<sequence>MRIIVDSGSTKADWIIYDSNETTQISVSSLGLNPEVITVDEFEHRVNQLVEVRSNKELVTELYFYGSGCGTPRAKNVVINFFKGYFSNLQELHVMEDTYAAVYATSAPGEEAIVCINGTGSNCSYYDGNEVHQRVQSLGYIAMDDCSGSAFGRLMIKGYYLKSMPLELRNLFEQKYDLDADVIKNHFYKMENPNAYLASFLPFLIANKEHPYFVNLIEDQIQFFIDYYIKQHPEYTSAPVHFIGSVAYLLQGCFKDKLTANGLKSGVFYQKPLDGLIEFHRKR</sequence>
<dbReference type="AlphaFoldDB" id="A0A1I3KYV7"/>
<evidence type="ECO:0000313" key="1">
    <source>
        <dbReference type="EMBL" id="SFI77285.1"/>
    </source>
</evidence>
<dbReference type="InterPro" id="IPR043129">
    <property type="entry name" value="ATPase_NBD"/>
</dbReference>
<proteinExistence type="predicted"/>
<gene>
    <name evidence="1" type="ORF">SAMN04487893_101103</name>
</gene>
<dbReference type="RefSeq" id="WP_090677498.1">
    <property type="nucleotide sequence ID" value="NZ_FORU01000001.1"/>
</dbReference>
<dbReference type="Proteomes" id="UP000243887">
    <property type="component" value="Unassembled WGS sequence"/>
</dbReference>
<protein>
    <submittedName>
        <fullName evidence="1">BadF-type ATPase</fullName>
    </submittedName>
</protein>
<reference evidence="2" key="1">
    <citation type="submission" date="2016-10" db="EMBL/GenBank/DDBJ databases">
        <authorList>
            <person name="Varghese N."/>
            <person name="Submissions S."/>
        </authorList>
    </citation>
    <scope>NUCLEOTIDE SEQUENCE [LARGE SCALE GENOMIC DNA]</scope>
    <source>
        <strain evidence="2">DSM 26542</strain>
    </source>
</reference>
<dbReference type="Gene3D" id="1.10.720.160">
    <property type="match status" value="1"/>
</dbReference>
<evidence type="ECO:0000313" key="2">
    <source>
        <dbReference type="Proteomes" id="UP000243887"/>
    </source>
</evidence>
<name>A0A1I3KYV7_9FLAO</name>
<dbReference type="STRING" id="1150112.SAMN04487893_101103"/>
<dbReference type="Gene3D" id="3.30.420.40">
    <property type="match status" value="2"/>
</dbReference>
<dbReference type="SUPFAM" id="SSF53067">
    <property type="entry name" value="Actin-like ATPase domain"/>
    <property type="match status" value="2"/>
</dbReference>
<organism evidence="1 2">
    <name type="scientific">Myroides guanonis</name>
    <dbReference type="NCBI Taxonomy" id="1150112"/>
    <lineage>
        <taxon>Bacteria</taxon>
        <taxon>Pseudomonadati</taxon>
        <taxon>Bacteroidota</taxon>
        <taxon>Flavobacteriia</taxon>
        <taxon>Flavobacteriales</taxon>
        <taxon>Flavobacteriaceae</taxon>
        <taxon>Myroides</taxon>
    </lineage>
</organism>
<accession>A0A1I3KYV7</accession>
<dbReference type="CDD" id="cd24079">
    <property type="entry name" value="ASKHA_NBD_PG1100-like"/>
    <property type="match status" value="1"/>
</dbReference>
<dbReference type="OrthoDB" id="871343at2"/>